<evidence type="ECO:0000256" key="2">
    <source>
        <dbReference type="ARBA" id="ARBA00005466"/>
    </source>
</evidence>
<evidence type="ECO:0000313" key="8">
    <source>
        <dbReference type="Proteomes" id="UP000193781"/>
    </source>
</evidence>
<dbReference type="InterPro" id="IPR016164">
    <property type="entry name" value="FAD-linked_Oxase-like_C"/>
</dbReference>
<dbReference type="GO" id="GO:0071949">
    <property type="term" value="F:FAD binding"/>
    <property type="evidence" value="ECO:0007669"/>
    <property type="project" value="InterPro"/>
</dbReference>
<dbReference type="InterPro" id="IPR036318">
    <property type="entry name" value="FAD-bd_PCMH-like_sf"/>
</dbReference>
<dbReference type="InterPro" id="IPR012951">
    <property type="entry name" value="BBE"/>
</dbReference>
<gene>
    <name evidence="7" type="ORF">AWC17_12070</name>
</gene>
<evidence type="ECO:0000256" key="4">
    <source>
        <dbReference type="ARBA" id="ARBA00022827"/>
    </source>
</evidence>
<dbReference type="SUPFAM" id="SSF56176">
    <property type="entry name" value="FAD-binding/transporter-associated domain-like"/>
    <property type="match status" value="1"/>
</dbReference>
<evidence type="ECO:0000256" key="1">
    <source>
        <dbReference type="ARBA" id="ARBA00001974"/>
    </source>
</evidence>
<name>A0A1X1Z2I7_9MYCO</name>
<dbReference type="PROSITE" id="PS51387">
    <property type="entry name" value="FAD_PCMH"/>
    <property type="match status" value="1"/>
</dbReference>
<sequence>MTRTIDPVPGFTGDVVYPDGADYDSARQVFNGLIDKRPGVVLRCRSRADIVAAVRYAVGSGAEIAVRCSGHSVAGHSSTDGGILIDLSLMRRVVVDPEHRIAVIEPGATWRDIDQATARHGLACPGGVVSSTGVGGFTLGGGVGWLSRTYGLTCDNLTAAELVLASGEVLFVSELQNPEILWGLRGGGGNFGVVAHFVLDLHPVDHVIGGVRAYDDADAEAVLEHFRAQMDNADDHLAALVDFGTDEGSGRRLVTILGCSTAAEQVGQAAIGALLQVRGVTREPVMSLQREIAYPTWQQVLDHTAPFGRLNYWKSIFLTELSDEAIRRIALLGPTRPAPQTHLHLIRLGGFPSRVPPEATAFSARNHPYIVHLVTTWTDPADTERCQSWTDEAYESLRPLGPASAYLNFVGDEGQARIRASFGEVAYRRLAKLKARLDPENRFALNQNIEPATDT</sequence>
<keyword evidence="5" id="KW-0560">Oxidoreductase</keyword>
<dbReference type="InterPro" id="IPR016166">
    <property type="entry name" value="FAD-bd_PCMH"/>
</dbReference>
<keyword evidence="3" id="KW-0285">Flavoprotein</keyword>
<dbReference type="Gene3D" id="3.30.43.10">
    <property type="entry name" value="Uridine Diphospho-n-acetylenolpyruvylglucosamine Reductase, domain 2"/>
    <property type="match status" value="1"/>
</dbReference>
<protein>
    <submittedName>
        <fullName evidence="7">Oxidoreductase</fullName>
    </submittedName>
</protein>
<dbReference type="PANTHER" id="PTHR42973:SF39">
    <property type="entry name" value="FAD-BINDING PCMH-TYPE DOMAIN-CONTAINING PROTEIN"/>
    <property type="match status" value="1"/>
</dbReference>
<dbReference type="PANTHER" id="PTHR42973">
    <property type="entry name" value="BINDING OXIDOREDUCTASE, PUTATIVE (AFU_ORTHOLOGUE AFUA_1G17690)-RELATED"/>
    <property type="match status" value="1"/>
</dbReference>
<keyword evidence="8" id="KW-1185">Reference proteome</keyword>
<dbReference type="Gene3D" id="3.30.465.10">
    <property type="match status" value="1"/>
</dbReference>
<comment type="caution">
    <text evidence="7">The sequence shown here is derived from an EMBL/GenBank/DDBJ whole genome shotgun (WGS) entry which is preliminary data.</text>
</comment>
<keyword evidence="4" id="KW-0274">FAD</keyword>
<comment type="cofactor">
    <cofactor evidence="1">
        <name>FAD</name>
        <dbReference type="ChEBI" id="CHEBI:57692"/>
    </cofactor>
</comment>
<dbReference type="AlphaFoldDB" id="A0A1X1Z2I7"/>
<evidence type="ECO:0000259" key="6">
    <source>
        <dbReference type="PROSITE" id="PS51387"/>
    </source>
</evidence>
<dbReference type="InterPro" id="IPR016169">
    <property type="entry name" value="FAD-bd_PCMH_sub2"/>
</dbReference>
<evidence type="ECO:0000313" key="7">
    <source>
        <dbReference type="EMBL" id="ORW17558.1"/>
    </source>
</evidence>
<comment type="similarity">
    <text evidence="2">Belongs to the oxygen-dependent FAD-linked oxidoreductase family.</text>
</comment>
<feature type="domain" description="FAD-binding PCMH-type" evidence="6">
    <location>
        <begin position="33"/>
        <end position="204"/>
    </location>
</feature>
<dbReference type="Proteomes" id="UP000193781">
    <property type="component" value="Unassembled WGS sequence"/>
</dbReference>
<dbReference type="GO" id="GO:0016491">
    <property type="term" value="F:oxidoreductase activity"/>
    <property type="evidence" value="ECO:0007669"/>
    <property type="project" value="UniProtKB-KW"/>
</dbReference>
<dbReference type="InterPro" id="IPR006094">
    <property type="entry name" value="Oxid_FAD_bind_N"/>
</dbReference>
<dbReference type="Gene3D" id="3.40.462.20">
    <property type="match status" value="1"/>
</dbReference>
<accession>A0A1X1Z2I7</accession>
<dbReference type="STRING" id="244292.ABW17_12835"/>
<proteinExistence type="inferred from homology"/>
<reference evidence="7 8" key="1">
    <citation type="submission" date="2016-01" db="EMBL/GenBank/DDBJ databases">
        <title>The new phylogeny of the genus Mycobacterium.</title>
        <authorList>
            <person name="Tarcisio F."/>
            <person name="Conor M."/>
            <person name="Antonella G."/>
            <person name="Elisabetta G."/>
            <person name="Giulia F.S."/>
            <person name="Sara T."/>
            <person name="Anna F."/>
            <person name="Clotilde B."/>
            <person name="Roberto B."/>
            <person name="Veronica D.S."/>
            <person name="Fabio R."/>
            <person name="Monica P."/>
            <person name="Olivier J."/>
            <person name="Enrico T."/>
            <person name="Nicola S."/>
        </authorList>
    </citation>
    <scope>NUCLEOTIDE SEQUENCE [LARGE SCALE GENOMIC DNA]</scope>
    <source>
        <strain evidence="7 8">DSM 44803</strain>
    </source>
</reference>
<dbReference type="InterPro" id="IPR016167">
    <property type="entry name" value="FAD-bd_PCMH_sub1"/>
</dbReference>
<dbReference type="Pfam" id="PF08031">
    <property type="entry name" value="BBE"/>
    <property type="match status" value="1"/>
</dbReference>
<dbReference type="SUPFAM" id="SSF55103">
    <property type="entry name" value="FAD-linked oxidases, C-terminal domain"/>
    <property type="match status" value="1"/>
</dbReference>
<organism evidence="7 8">
    <name type="scientific">Mycobacterium nebraskense</name>
    <dbReference type="NCBI Taxonomy" id="244292"/>
    <lineage>
        <taxon>Bacteria</taxon>
        <taxon>Bacillati</taxon>
        <taxon>Actinomycetota</taxon>
        <taxon>Actinomycetes</taxon>
        <taxon>Mycobacteriales</taxon>
        <taxon>Mycobacteriaceae</taxon>
        <taxon>Mycobacterium</taxon>
    </lineage>
</organism>
<dbReference type="Pfam" id="PF01565">
    <property type="entry name" value="FAD_binding_4"/>
    <property type="match status" value="1"/>
</dbReference>
<dbReference type="RefSeq" id="WP_046182187.1">
    <property type="nucleotide sequence ID" value="NZ_JACKSS010000078.1"/>
</dbReference>
<dbReference type="OrthoDB" id="545125at2"/>
<dbReference type="EMBL" id="LQPH01000151">
    <property type="protein sequence ID" value="ORW17558.1"/>
    <property type="molecule type" value="Genomic_DNA"/>
</dbReference>
<evidence type="ECO:0000256" key="3">
    <source>
        <dbReference type="ARBA" id="ARBA00022630"/>
    </source>
</evidence>
<evidence type="ECO:0000256" key="5">
    <source>
        <dbReference type="ARBA" id="ARBA00023002"/>
    </source>
</evidence>
<dbReference type="InterPro" id="IPR050416">
    <property type="entry name" value="FAD-linked_Oxidoreductase"/>
</dbReference>